<evidence type="ECO:0000313" key="2">
    <source>
        <dbReference type="EMBL" id="BAK03520.1"/>
    </source>
</evidence>
<proteinExistence type="evidence at transcript level"/>
<protein>
    <submittedName>
        <fullName evidence="2">Predicted protein</fullName>
    </submittedName>
</protein>
<feature type="compositionally biased region" description="Low complexity" evidence="1">
    <location>
        <begin position="88"/>
        <end position="103"/>
    </location>
</feature>
<sequence length="122" mass="12666">MLSPFLDPLKLSLSLSYFTRETTMVPPMKLHLRPGSATASGAPPPTSACLTFVLIVHTSSDCLPKHCRCCVLCPCLDPSSPTSSKRVPGSSASLPGAGSNPSSPIQPKATIAMAISVFVSPL</sequence>
<feature type="region of interest" description="Disordered" evidence="1">
    <location>
        <begin position="79"/>
        <end position="106"/>
    </location>
</feature>
<name>F2E848_HORVV</name>
<evidence type="ECO:0000256" key="1">
    <source>
        <dbReference type="SAM" id="MobiDB-lite"/>
    </source>
</evidence>
<accession>F2E848</accession>
<organism evidence="2">
    <name type="scientific">Hordeum vulgare subsp. vulgare</name>
    <name type="common">Domesticated barley</name>
    <dbReference type="NCBI Taxonomy" id="112509"/>
    <lineage>
        <taxon>Eukaryota</taxon>
        <taxon>Viridiplantae</taxon>
        <taxon>Streptophyta</taxon>
        <taxon>Embryophyta</taxon>
        <taxon>Tracheophyta</taxon>
        <taxon>Spermatophyta</taxon>
        <taxon>Magnoliopsida</taxon>
        <taxon>Liliopsida</taxon>
        <taxon>Poales</taxon>
        <taxon>Poaceae</taxon>
        <taxon>BOP clade</taxon>
        <taxon>Pooideae</taxon>
        <taxon>Triticodae</taxon>
        <taxon>Triticeae</taxon>
        <taxon>Hordeinae</taxon>
        <taxon>Hordeum</taxon>
    </lineage>
</organism>
<dbReference type="AlphaFoldDB" id="F2E848"/>
<reference evidence="2" key="1">
    <citation type="journal article" date="2011" name="Plant Physiol.">
        <title>Comprehensive sequence analysis of 24,783 barley full-length cDNAs derived from 12 clone libraries.</title>
        <authorList>
            <person name="Matsumoto T."/>
            <person name="Tanaka T."/>
            <person name="Sakai H."/>
            <person name="Amano N."/>
            <person name="Kanamori H."/>
            <person name="Kurita K."/>
            <person name="Kikuta A."/>
            <person name="Kamiya K."/>
            <person name="Yamamoto M."/>
            <person name="Ikawa H."/>
            <person name="Fujii N."/>
            <person name="Hori K."/>
            <person name="Itoh T."/>
            <person name="Sato K."/>
        </authorList>
    </citation>
    <scope>NUCLEOTIDE SEQUENCE</scope>
</reference>
<dbReference type="EMBL" id="AK372322">
    <property type="protein sequence ID" value="BAK03520.1"/>
    <property type="molecule type" value="mRNA"/>
</dbReference>